<dbReference type="OrthoDB" id="9784149at2"/>
<dbReference type="Proteomes" id="UP000199331">
    <property type="component" value="Unassembled WGS sequence"/>
</dbReference>
<comment type="similarity">
    <text evidence="2">Belongs to the class-A beta-lactamase family.</text>
</comment>
<evidence type="ECO:0000313" key="6">
    <source>
        <dbReference type="Proteomes" id="UP000199331"/>
    </source>
</evidence>
<gene>
    <name evidence="5" type="ORF">SAMN04488060_1559</name>
</gene>
<dbReference type="Gene3D" id="3.40.710.10">
    <property type="entry name" value="DD-peptidase/beta-lactamase superfamily"/>
    <property type="match status" value="1"/>
</dbReference>
<dbReference type="InterPro" id="IPR045155">
    <property type="entry name" value="Beta-lactam_cat"/>
</dbReference>
<organism evidence="5 6">
    <name type="scientific">Qipengyuania nanhaisediminis</name>
    <dbReference type="NCBI Taxonomy" id="604088"/>
    <lineage>
        <taxon>Bacteria</taxon>
        <taxon>Pseudomonadati</taxon>
        <taxon>Pseudomonadota</taxon>
        <taxon>Alphaproteobacteria</taxon>
        <taxon>Sphingomonadales</taxon>
        <taxon>Erythrobacteraceae</taxon>
        <taxon>Qipengyuania</taxon>
    </lineage>
</organism>
<dbReference type="EMBL" id="FOWZ01000002">
    <property type="protein sequence ID" value="SFP12960.1"/>
    <property type="molecule type" value="Genomic_DNA"/>
</dbReference>
<dbReference type="SUPFAM" id="SSF56601">
    <property type="entry name" value="beta-lactamase/transpeptidase-like"/>
    <property type="match status" value="1"/>
</dbReference>
<sequence>MTRPLVTLTLLIVSAFFLLGTCVQGPAESAAEFTERVMPEEVVKEEPELDARQEMLEARLQQIGEGFAGEVGIAAVEVTSGATMAYNGDRPFPQQSVSKLWVSLTALDLVDEGALDLSEPVAIRRGDLTVFYQPIRDIVRTRGVFRTDYRDLMERALTQSDNTANDRLLRRVGGTQAVEAFMRRKGIEGVQFGTDERSKQSAIAGLDWRPSYSIGRNFYEARDRVPDDRRREAFEDYLDDPIDGASASGMAQALARLARGELLSSRSTEFILSTLENTKSGPRRLKGGVPSGWSIAHKTGTGQVFDGDHSGYNDVGVLTAPDGTQYSLAVMIARTRTSYAARFEMMQSVTRSVVEYHEAMMASETT</sequence>
<dbReference type="RefSeq" id="WP_090479582.1">
    <property type="nucleotide sequence ID" value="NZ_FOWZ01000002.1"/>
</dbReference>
<dbReference type="GO" id="GO:0046677">
    <property type="term" value="P:response to antibiotic"/>
    <property type="evidence" value="ECO:0007669"/>
    <property type="project" value="InterPro"/>
</dbReference>
<dbReference type="InterPro" id="IPR012338">
    <property type="entry name" value="Beta-lactam/transpept-like"/>
</dbReference>
<evidence type="ECO:0000256" key="1">
    <source>
        <dbReference type="ARBA" id="ARBA00001526"/>
    </source>
</evidence>
<evidence type="ECO:0000259" key="4">
    <source>
        <dbReference type="Pfam" id="PF13354"/>
    </source>
</evidence>
<comment type="catalytic activity">
    <reaction evidence="1">
        <text>a beta-lactam + H2O = a substituted beta-amino acid</text>
        <dbReference type="Rhea" id="RHEA:20401"/>
        <dbReference type="ChEBI" id="CHEBI:15377"/>
        <dbReference type="ChEBI" id="CHEBI:35627"/>
        <dbReference type="ChEBI" id="CHEBI:140347"/>
        <dbReference type="EC" id="3.5.2.6"/>
    </reaction>
</comment>
<dbReference type="Pfam" id="PF13354">
    <property type="entry name" value="Beta-lactamase2"/>
    <property type="match status" value="1"/>
</dbReference>
<evidence type="ECO:0000256" key="3">
    <source>
        <dbReference type="ARBA" id="ARBA00012865"/>
    </source>
</evidence>
<accession>A0A1I5MTX6</accession>
<dbReference type="AlphaFoldDB" id="A0A1I5MTX6"/>
<dbReference type="STRING" id="604088.SAMN04488060_1559"/>
<protein>
    <recommendedName>
        <fullName evidence="3">beta-lactamase</fullName>
        <ecNumber evidence="3">3.5.2.6</ecNumber>
    </recommendedName>
</protein>
<dbReference type="EC" id="3.5.2.6" evidence="3"/>
<name>A0A1I5MTX6_9SPHN</name>
<dbReference type="GO" id="GO:0030655">
    <property type="term" value="P:beta-lactam antibiotic catabolic process"/>
    <property type="evidence" value="ECO:0007669"/>
    <property type="project" value="InterPro"/>
</dbReference>
<dbReference type="PANTHER" id="PTHR35333:SF3">
    <property type="entry name" value="BETA-LACTAMASE-TYPE TRANSPEPTIDASE FOLD CONTAINING PROTEIN"/>
    <property type="match status" value="1"/>
</dbReference>
<dbReference type="NCBIfam" id="NF033103">
    <property type="entry name" value="bla_class_A"/>
    <property type="match status" value="1"/>
</dbReference>
<dbReference type="PANTHER" id="PTHR35333">
    <property type="entry name" value="BETA-LACTAMASE"/>
    <property type="match status" value="1"/>
</dbReference>
<dbReference type="GO" id="GO:0008800">
    <property type="term" value="F:beta-lactamase activity"/>
    <property type="evidence" value="ECO:0007669"/>
    <property type="project" value="UniProtKB-EC"/>
</dbReference>
<evidence type="ECO:0000256" key="2">
    <source>
        <dbReference type="ARBA" id="ARBA00009009"/>
    </source>
</evidence>
<feature type="domain" description="Beta-lactamase class A catalytic" evidence="4">
    <location>
        <begin position="72"/>
        <end position="331"/>
    </location>
</feature>
<dbReference type="InterPro" id="IPR000871">
    <property type="entry name" value="Beta-lactam_class-A"/>
</dbReference>
<dbReference type="PRINTS" id="PR00118">
    <property type="entry name" value="BLACTAMASEA"/>
</dbReference>
<keyword evidence="6" id="KW-1185">Reference proteome</keyword>
<reference evidence="6" key="1">
    <citation type="submission" date="2016-10" db="EMBL/GenBank/DDBJ databases">
        <authorList>
            <person name="Varghese N."/>
            <person name="Submissions S."/>
        </authorList>
    </citation>
    <scope>NUCLEOTIDE SEQUENCE [LARGE SCALE GENOMIC DNA]</scope>
    <source>
        <strain evidence="6">CGMCC 1.7715</strain>
    </source>
</reference>
<evidence type="ECO:0000313" key="5">
    <source>
        <dbReference type="EMBL" id="SFP12960.1"/>
    </source>
</evidence>
<proteinExistence type="inferred from homology"/>